<evidence type="ECO:0000313" key="10">
    <source>
        <dbReference type="RefSeq" id="XP_022334560.1"/>
    </source>
</evidence>
<dbReference type="KEGG" id="cvn:111131370"/>
<comment type="similarity">
    <text evidence="2 8">Belongs to the GPN-loop GTPase family.</text>
</comment>
<reference evidence="10 11" key="1">
    <citation type="submission" date="2025-04" db="UniProtKB">
        <authorList>
            <consortium name="RefSeq"/>
        </authorList>
    </citation>
    <scope>IDENTIFICATION</scope>
    <source>
        <tissue evidence="10 11">Whole sample</tissue>
    </source>
</reference>
<name>A0A8B8E2W6_CRAVI</name>
<dbReference type="Gene3D" id="3.40.50.300">
    <property type="entry name" value="P-loop containing nucleotide triphosphate hydrolases"/>
    <property type="match status" value="1"/>
</dbReference>
<dbReference type="CDD" id="cd17871">
    <property type="entry name" value="GPN2"/>
    <property type="match status" value="1"/>
</dbReference>
<dbReference type="RefSeq" id="XP_022334580.1">
    <property type="nucleotide sequence ID" value="XM_022478872.1"/>
</dbReference>
<dbReference type="Proteomes" id="UP000694844">
    <property type="component" value="Chromosome 4"/>
</dbReference>
<evidence type="ECO:0000256" key="8">
    <source>
        <dbReference type="RuleBase" id="RU365059"/>
    </source>
</evidence>
<keyword evidence="6 8" id="KW-0342">GTP-binding</keyword>
<keyword evidence="5 8" id="KW-0378">Hydrolase</keyword>
<evidence type="ECO:0000313" key="11">
    <source>
        <dbReference type="RefSeq" id="XP_022334580.1"/>
    </source>
</evidence>
<evidence type="ECO:0000256" key="2">
    <source>
        <dbReference type="ARBA" id="ARBA00005290"/>
    </source>
</evidence>
<accession>A0A8B8E2W6</accession>
<protein>
    <recommendedName>
        <fullName evidence="3 8">GPN-loop GTPase 2</fullName>
    </recommendedName>
</protein>
<dbReference type="OrthoDB" id="5839at2759"/>
<dbReference type="RefSeq" id="XP_022334560.1">
    <property type="nucleotide sequence ID" value="XM_022478852.1"/>
</dbReference>
<dbReference type="GO" id="GO:0005525">
    <property type="term" value="F:GTP binding"/>
    <property type="evidence" value="ECO:0007669"/>
    <property type="project" value="UniProtKB-KW"/>
</dbReference>
<sequence>MFGQIVIGPPGSGKTTYCHGMSEFLSAFGREVAVINLDPANDHLPYKCDVDISTLITLSDVMDATKLGPNGGLIYCMEYLEKNIDWLQNELGKLKNKYLLFDFPGQVELYTHYKCVRNILSQLQKWDYRLVSVHLVDSHYCSDASKFISVLLTSLSTMLQLELPHVNVLSKCDLIEKFGKLSFNLDFYTDVLDLGYLLDELKGDKSLQKYKKLNSALVELVQDYSLVSFVPLNVEDKESMLRVMKQVDKANGYVFGDLEERDIQSMMSCAVQAEFEYEKIKDVREKYMDTDTGDFDNDI</sequence>
<comment type="function">
    <text evidence="1 8">Small GTPase required for proper localization of RNA polymerase II and III (RNAPII and RNAPIII). May act at an RNAP assembly step prior to nuclear import.</text>
</comment>
<organism evidence="9 10">
    <name type="scientific">Crassostrea virginica</name>
    <name type="common">Eastern oyster</name>
    <dbReference type="NCBI Taxonomy" id="6565"/>
    <lineage>
        <taxon>Eukaryota</taxon>
        <taxon>Metazoa</taxon>
        <taxon>Spiralia</taxon>
        <taxon>Lophotrochozoa</taxon>
        <taxon>Mollusca</taxon>
        <taxon>Bivalvia</taxon>
        <taxon>Autobranchia</taxon>
        <taxon>Pteriomorphia</taxon>
        <taxon>Ostreida</taxon>
        <taxon>Ostreoidea</taxon>
        <taxon>Ostreidae</taxon>
        <taxon>Crassostrea</taxon>
    </lineage>
</organism>
<evidence type="ECO:0000256" key="1">
    <source>
        <dbReference type="ARBA" id="ARBA00003181"/>
    </source>
</evidence>
<dbReference type="FunFam" id="3.40.50.300:FF:000338">
    <property type="entry name" value="GPN-loop GTPase 2"/>
    <property type="match status" value="1"/>
</dbReference>
<keyword evidence="4 8" id="KW-0547">Nucleotide-binding</keyword>
<dbReference type="PANTHER" id="PTHR21231:SF3">
    <property type="entry name" value="GPN-LOOP GTPASE 2"/>
    <property type="match status" value="1"/>
</dbReference>
<evidence type="ECO:0000256" key="5">
    <source>
        <dbReference type="ARBA" id="ARBA00022801"/>
    </source>
</evidence>
<dbReference type="InterPro" id="IPR004130">
    <property type="entry name" value="Gpn"/>
</dbReference>
<keyword evidence="9" id="KW-1185">Reference proteome</keyword>
<dbReference type="GO" id="GO:0005737">
    <property type="term" value="C:cytoplasm"/>
    <property type="evidence" value="ECO:0007669"/>
    <property type="project" value="TreeGrafter"/>
</dbReference>
<proteinExistence type="inferred from homology"/>
<gene>
    <name evidence="10" type="primary">LOC111131370</name>
    <name evidence="11" type="synonym">LOC111131387</name>
</gene>
<dbReference type="KEGG" id="cvn:111131387"/>
<dbReference type="GeneID" id="111131370"/>
<dbReference type="AlphaFoldDB" id="A0A8B8E2W6"/>
<dbReference type="GO" id="GO:0003924">
    <property type="term" value="F:GTPase activity"/>
    <property type="evidence" value="ECO:0007669"/>
    <property type="project" value="TreeGrafter"/>
</dbReference>
<dbReference type="InterPro" id="IPR027417">
    <property type="entry name" value="P-loop_NTPase"/>
</dbReference>
<comment type="subunit">
    <text evidence="7">Heterodimers with GPN1 or GPN3. Binds to RNA polymerase II (RNAPII).</text>
</comment>
<evidence type="ECO:0000256" key="4">
    <source>
        <dbReference type="ARBA" id="ARBA00022741"/>
    </source>
</evidence>
<evidence type="ECO:0000256" key="6">
    <source>
        <dbReference type="ARBA" id="ARBA00023134"/>
    </source>
</evidence>
<evidence type="ECO:0000256" key="3">
    <source>
        <dbReference type="ARBA" id="ARBA00014588"/>
    </source>
</evidence>
<evidence type="ECO:0000256" key="7">
    <source>
        <dbReference type="ARBA" id="ARBA00046611"/>
    </source>
</evidence>
<evidence type="ECO:0000313" key="9">
    <source>
        <dbReference type="Proteomes" id="UP000694844"/>
    </source>
</evidence>
<dbReference type="Pfam" id="PF03029">
    <property type="entry name" value="ATP_bind_1"/>
    <property type="match status" value="1"/>
</dbReference>
<dbReference type="PANTHER" id="PTHR21231">
    <property type="entry name" value="XPA-BINDING PROTEIN 1-RELATED"/>
    <property type="match status" value="1"/>
</dbReference>
<dbReference type="InterPro" id="IPR030231">
    <property type="entry name" value="Gpn2"/>
</dbReference>
<dbReference type="SUPFAM" id="SSF52540">
    <property type="entry name" value="P-loop containing nucleoside triphosphate hydrolases"/>
    <property type="match status" value="1"/>
</dbReference>